<sequence length="33" mass="3701">MVRAESSSDYHRASWLSPVSEEIVSNPLQTPVK</sequence>
<gene>
    <name evidence="1" type="ORF">CCACVL1_22963</name>
</gene>
<evidence type="ECO:0000313" key="1">
    <source>
        <dbReference type="EMBL" id="OMO62199.1"/>
    </source>
</evidence>
<dbReference type="AlphaFoldDB" id="A0A1R3GVU6"/>
<protein>
    <submittedName>
        <fullName evidence="1">Uncharacterized protein</fullName>
    </submittedName>
</protein>
<dbReference type="Proteomes" id="UP000188268">
    <property type="component" value="Unassembled WGS sequence"/>
</dbReference>
<reference evidence="1 2" key="1">
    <citation type="submission" date="2013-09" db="EMBL/GenBank/DDBJ databases">
        <title>Corchorus capsularis genome sequencing.</title>
        <authorList>
            <person name="Alam M."/>
            <person name="Haque M.S."/>
            <person name="Islam M.S."/>
            <person name="Emdad E.M."/>
            <person name="Islam M.M."/>
            <person name="Ahmed B."/>
            <person name="Halim A."/>
            <person name="Hossen Q.M.M."/>
            <person name="Hossain M.Z."/>
            <person name="Ahmed R."/>
            <person name="Khan M.M."/>
            <person name="Islam R."/>
            <person name="Rashid M.M."/>
            <person name="Khan S.A."/>
            <person name="Rahman M.S."/>
            <person name="Alam M."/>
        </authorList>
    </citation>
    <scope>NUCLEOTIDE SEQUENCE [LARGE SCALE GENOMIC DNA]</scope>
    <source>
        <strain evidence="2">cv. CVL-1</strain>
        <tissue evidence="1">Whole seedling</tissue>
    </source>
</reference>
<proteinExistence type="predicted"/>
<keyword evidence="2" id="KW-1185">Reference proteome</keyword>
<organism evidence="1 2">
    <name type="scientific">Corchorus capsularis</name>
    <name type="common">Jute</name>
    <dbReference type="NCBI Taxonomy" id="210143"/>
    <lineage>
        <taxon>Eukaryota</taxon>
        <taxon>Viridiplantae</taxon>
        <taxon>Streptophyta</taxon>
        <taxon>Embryophyta</taxon>
        <taxon>Tracheophyta</taxon>
        <taxon>Spermatophyta</taxon>
        <taxon>Magnoliopsida</taxon>
        <taxon>eudicotyledons</taxon>
        <taxon>Gunneridae</taxon>
        <taxon>Pentapetalae</taxon>
        <taxon>rosids</taxon>
        <taxon>malvids</taxon>
        <taxon>Malvales</taxon>
        <taxon>Malvaceae</taxon>
        <taxon>Grewioideae</taxon>
        <taxon>Apeibeae</taxon>
        <taxon>Corchorus</taxon>
    </lineage>
</organism>
<name>A0A1R3GVU6_COCAP</name>
<accession>A0A1R3GVU6</accession>
<dbReference type="EMBL" id="AWWV01013298">
    <property type="protein sequence ID" value="OMO62199.1"/>
    <property type="molecule type" value="Genomic_DNA"/>
</dbReference>
<evidence type="ECO:0000313" key="2">
    <source>
        <dbReference type="Proteomes" id="UP000188268"/>
    </source>
</evidence>
<comment type="caution">
    <text evidence="1">The sequence shown here is derived from an EMBL/GenBank/DDBJ whole genome shotgun (WGS) entry which is preliminary data.</text>
</comment>
<dbReference type="Gramene" id="OMO62199">
    <property type="protein sequence ID" value="OMO62199"/>
    <property type="gene ID" value="CCACVL1_22963"/>
</dbReference>
<feature type="non-terminal residue" evidence="1">
    <location>
        <position position="33"/>
    </location>
</feature>